<dbReference type="GO" id="GO:0007059">
    <property type="term" value="P:chromosome segregation"/>
    <property type="evidence" value="ECO:0007669"/>
    <property type="project" value="TreeGrafter"/>
</dbReference>
<dbReference type="Gene3D" id="3.90.1530.10">
    <property type="entry name" value="Conserved hypothetical protein from pyrococcus furiosus pfu- 392566-001, ParB domain"/>
    <property type="match status" value="1"/>
</dbReference>
<dbReference type="SMART" id="SM00470">
    <property type="entry name" value="ParB"/>
    <property type="match status" value="1"/>
</dbReference>
<dbReference type="InterPro" id="IPR036086">
    <property type="entry name" value="ParB/Sulfiredoxin_sf"/>
</dbReference>
<dbReference type="PANTHER" id="PTHR33375">
    <property type="entry name" value="CHROMOSOME-PARTITIONING PROTEIN PARB-RELATED"/>
    <property type="match status" value="1"/>
</dbReference>
<evidence type="ECO:0000256" key="1">
    <source>
        <dbReference type="ARBA" id="ARBA00006295"/>
    </source>
</evidence>
<dbReference type="InterPro" id="IPR037972">
    <property type="entry name" value="RepB_N"/>
</dbReference>
<dbReference type="PANTHER" id="PTHR33375:SF1">
    <property type="entry name" value="CHROMOSOME-PARTITIONING PROTEIN PARB-RELATED"/>
    <property type="match status" value="1"/>
</dbReference>
<dbReference type="GO" id="GO:0005694">
    <property type="term" value="C:chromosome"/>
    <property type="evidence" value="ECO:0007669"/>
    <property type="project" value="TreeGrafter"/>
</dbReference>
<dbReference type="CDD" id="cd16405">
    <property type="entry name" value="RepB_like_N"/>
    <property type="match status" value="1"/>
</dbReference>
<dbReference type="Proteomes" id="UP000029567">
    <property type="component" value="Unassembled WGS sequence"/>
</dbReference>
<dbReference type="GO" id="GO:0003677">
    <property type="term" value="F:DNA binding"/>
    <property type="evidence" value="ECO:0007669"/>
    <property type="project" value="InterPro"/>
</dbReference>
<reference evidence="3 4" key="1">
    <citation type="submission" date="2013-09" db="EMBL/GenBank/DDBJ databases">
        <title>High correlation between genotypes and phenotypes of environmental bacteria Comamonas testosteroni strains.</title>
        <authorList>
            <person name="Liu L."/>
            <person name="Zhu W."/>
            <person name="Xia X."/>
            <person name="Xu B."/>
            <person name="Luo M."/>
            <person name="Wang G."/>
        </authorList>
    </citation>
    <scope>NUCLEOTIDE SEQUENCE [LARGE SCALE GENOMIC DNA]</scope>
    <source>
        <strain evidence="3 4">JL14</strain>
    </source>
</reference>
<dbReference type="Gene3D" id="1.10.10.2830">
    <property type="match status" value="1"/>
</dbReference>
<protein>
    <recommendedName>
        <fullName evidence="2">ParB-like N-terminal domain-containing protein</fullName>
    </recommendedName>
</protein>
<dbReference type="InterPro" id="IPR004437">
    <property type="entry name" value="ParB/RepB/Spo0J"/>
</dbReference>
<name>A0A0E3B8D2_9BURK</name>
<comment type="caution">
    <text evidence="3">The sequence shown here is derived from an EMBL/GenBank/DDBJ whole genome shotgun (WGS) entry which is preliminary data.</text>
</comment>
<dbReference type="SUPFAM" id="SSF110849">
    <property type="entry name" value="ParB/Sulfiredoxin"/>
    <property type="match status" value="1"/>
</dbReference>
<dbReference type="RefSeq" id="WP_034383364.1">
    <property type="nucleotide sequence ID" value="NZ_AWTN01000140.1"/>
</dbReference>
<evidence type="ECO:0000313" key="3">
    <source>
        <dbReference type="EMBL" id="KGG83625.1"/>
    </source>
</evidence>
<comment type="similarity">
    <text evidence="1">Belongs to the ParB family.</text>
</comment>
<dbReference type="NCBIfam" id="TIGR00180">
    <property type="entry name" value="parB_part"/>
    <property type="match status" value="1"/>
</dbReference>
<dbReference type="SUPFAM" id="SSF109709">
    <property type="entry name" value="KorB DNA-binding domain-like"/>
    <property type="match status" value="1"/>
</dbReference>
<proteinExistence type="inferred from homology"/>
<evidence type="ECO:0000259" key="2">
    <source>
        <dbReference type="SMART" id="SM00470"/>
    </source>
</evidence>
<organism evidence="3 4">
    <name type="scientific">Comamonas thiooxydans</name>
    <dbReference type="NCBI Taxonomy" id="363952"/>
    <lineage>
        <taxon>Bacteria</taxon>
        <taxon>Pseudomonadati</taxon>
        <taxon>Pseudomonadota</taxon>
        <taxon>Betaproteobacteria</taxon>
        <taxon>Burkholderiales</taxon>
        <taxon>Comamonadaceae</taxon>
        <taxon>Comamonas</taxon>
    </lineage>
</organism>
<dbReference type="AlphaFoldDB" id="A0A0E3B8D2"/>
<dbReference type="InterPro" id="IPR003115">
    <property type="entry name" value="ParB_N"/>
</dbReference>
<gene>
    <name evidence="3" type="ORF">P245_25250</name>
</gene>
<evidence type="ECO:0000313" key="4">
    <source>
        <dbReference type="Proteomes" id="UP000029567"/>
    </source>
</evidence>
<sequence>MALPNISTNAALDPLAVAQTARDLKARGEQELHPVASAIADSKARNAPPVRVDPKLIRWSEWGNRLEDRFVGAEFEEFVEDINSTGGNKAPGVVRPLAEADDQGHLYELASGHRRHRACLKSGQKFLCFVKELSDIELQEELESENRNRIDPAFIERAIQYKRQLKSYRSQDHMCEKMRITKSTMSRYLMLADLPDAVLKLISDPLQITLDGGCTFMQFYNKPENKELYEKNLQALMSLKVKLPSKEVFKRLRERPEDEQKKAKVTELNASFSTASGASFGTMTVNRAKQLKMSLDDISPDEFNKIEEFIKKTLKRK</sequence>
<dbReference type="EMBL" id="AWTN01000140">
    <property type="protein sequence ID" value="KGG83625.1"/>
    <property type="molecule type" value="Genomic_DNA"/>
</dbReference>
<accession>A0A0E3B8D2</accession>
<feature type="domain" description="ParB-like N-terminal" evidence="2">
    <location>
        <begin position="50"/>
        <end position="148"/>
    </location>
</feature>
<dbReference type="InterPro" id="IPR050336">
    <property type="entry name" value="Chromosome_partition/occlusion"/>
</dbReference>